<dbReference type="PROSITE" id="PS50059">
    <property type="entry name" value="FKBP_PPIASE"/>
    <property type="match status" value="1"/>
</dbReference>
<dbReference type="PANTHER" id="PTHR43811:SF48">
    <property type="entry name" value="PEPTIDYL-PROLYL CIS-TRANS ISOMERASE FKBP43"/>
    <property type="match status" value="1"/>
</dbReference>
<evidence type="ECO:0000259" key="6">
    <source>
        <dbReference type="PROSITE" id="PS50059"/>
    </source>
</evidence>
<protein>
    <recommendedName>
        <fullName evidence="2 5">peptidylprolyl isomerase</fullName>
        <ecNumber evidence="2 5">5.2.1.8</ecNumber>
    </recommendedName>
</protein>
<evidence type="ECO:0000313" key="8">
    <source>
        <dbReference type="Proteomes" id="UP001202328"/>
    </source>
</evidence>
<evidence type="ECO:0000256" key="5">
    <source>
        <dbReference type="PROSITE-ProRule" id="PRU00277"/>
    </source>
</evidence>
<dbReference type="PANTHER" id="PTHR43811">
    <property type="entry name" value="FKBP-TYPE PEPTIDYL-PROLYL CIS-TRANS ISOMERASE FKPA"/>
    <property type="match status" value="1"/>
</dbReference>
<dbReference type="InterPro" id="IPR046357">
    <property type="entry name" value="PPIase_dom_sf"/>
</dbReference>
<dbReference type="GO" id="GO:0003755">
    <property type="term" value="F:peptidyl-prolyl cis-trans isomerase activity"/>
    <property type="evidence" value="ECO:0007669"/>
    <property type="project" value="UniProtKB-KW"/>
</dbReference>
<dbReference type="Proteomes" id="UP001202328">
    <property type="component" value="Unassembled WGS sequence"/>
</dbReference>
<keyword evidence="4 5" id="KW-0413">Isomerase</keyword>
<keyword evidence="8" id="KW-1185">Reference proteome</keyword>
<dbReference type="Pfam" id="PF17800">
    <property type="entry name" value="NPL"/>
    <property type="match status" value="1"/>
</dbReference>
<evidence type="ECO:0000256" key="4">
    <source>
        <dbReference type="ARBA" id="ARBA00023235"/>
    </source>
</evidence>
<keyword evidence="3 5" id="KW-0697">Rotamase</keyword>
<comment type="caution">
    <text evidence="7">The sequence shown here is derived from an EMBL/GenBank/DDBJ whole genome shotgun (WGS) entry which is preliminary data.</text>
</comment>
<dbReference type="AlphaFoldDB" id="A0AAD4T7U1"/>
<reference evidence="7" key="1">
    <citation type="submission" date="2022-04" db="EMBL/GenBank/DDBJ databases">
        <title>A functionally conserved STORR gene fusion in Papaver species that diverged 16.8 million years ago.</title>
        <authorList>
            <person name="Catania T."/>
        </authorList>
    </citation>
    <scope>NUCLEOTIDE SEQUENCE</scope>
    <source>
        <strain evidence="7">S-188037</strain>
    </source>
</reference>
<accession>A0AAD4T7U1</accession>
<name>A0AAD4T7U1_9MAGN</name>
<dbReference type="InterPro" id="IPR001179">
    <property type="entry name" value="PPIase_FKBP_dom"/>
</dbReference>
<organism evidence="7 8">
    <name type="scientific">Papaver atlanticum</name>
    <dbReference type="NCBI Taxonomy" id="357466"/>
    <lineage>
        <taxon>Eukaryota</taxon>
        <taxon>Viridiplantae</taxon>
        <taxon>Streptophyta</taxon>
        <taxon>Embryophyta</taxon>
        <taxon>Tracheophyta</taxon>
        <taxon>Spermatophyta</taxon>
        <taxon>Magnoliopsida</taxon>
        <taxon>Ranunculales</taxon>
        <taxon>Papaveraceae</taxon>
        <taxon>Papaveroideae</taxon>
        <taxon>Papaver</taxon>
    </lineage>
</organism>
<dbReference type="EC" id="5.2.1.8" evidence="2 5"/>
<gene>
    <name evidence="7" type="ORF">MKW98_029693</name>
</gene>
<evidence type="ECO:0000256" key="3">
    <source>
        <dbReference type="ARBA" id="ARBA00023110"/>
    </source>
</evidence>
<sequence length="150" mass="15991">MLQATLGVTTAEHTSRTVVQCKIGNNTPIFLCSFRQFKKESCSVDIDFGEDVVFEVIGIASVHLAGSYLGNGHSSEDKPSGTGLVVEFLALGNNPNAKVAAPGTSVTVHYTGKFRCNGSQYISTIGGQPFTFRLGKHEIIKGWELGLVGI</sequence>
<evidence type="ECO:0000256" key="2">
    <source>
        <dbReference type="ARBA" id="ARBA00013194"/>
    </source>
</evidence>
<dbReference type="Gene3D" id="3.10.50.40">
    <property type="match status" value="1"/>
</dbReference>
<dbReference type="InterPro" id="IPR041232">
    <property type="entry name" value="NPL"/>
</dbReference>
<evidence type="ECO:0000256" key="1">
    <source>
        <dbReference type="ARBA" id="ARBA00000971"/>
    </source>
</evidence>
<dbReference type="Pfam" id="PF00254">
    <property type="entry name" value="FKBP_C"/>
    <property type="match status" value="1"/>
</dbReference>
<feature type="domain" description="PPIase FKBP-type" evidence="6">
    <location>
        <begin position="103"/>
        <end position="150"/>
    </location>
</feature>
<proteinExistence type="predicted"/>
<dbReference type="SUPFAM" id="SSF54534">
    <property type="entry name" value="FKBP-like"/>
    <property type="match status" value="1"/>
</dbReference>
<dbReference type="EMBL" id="JAJJMB010005286">
    <property type="protein sequence ID" value="KAI3939917.1"/>
    <property type="molecule type" value="Genomic_DNA"/>
</dbReference>
<evidence type="ECO:0000313" key="7">
    <source>
        <dbReference type="EMBL" id="KAI3939917.1"/>
    </source>
</evidence>
<dbReference type="Gene3D" id="2.60.120.340">
    <property type="entry name" value="Nucleoplasmin core domain"/>
    <property type="match status" value="1"/>
</dbReference>
<comment type="catalytic activity">
    <reaction evidence="1 5">
        <text>[protein]-peptidylproline (omega=180) = [protein]-peptidylproline (omega=0)</text>
        <dbReference type="Rhea" id="RHEA:16237"/>
        <dbReference type="Rhea" id="RHEA-COMP:10747"/>
        <dbReference type="Rhea" id="RHEA-COMP:10748"/>
        <dbReference type="ChEBI" id="CHEBI:83833"/>
        <dbReference type="ChEBI" id="CHEBI:83834"/>
        <dbReference type="EC" id="5.2.1.8"/>
    </reaction>
</comment>